<evidence type="ECO:0000313" key="3">
    <source>
        <dbReference type="Proteomes" id="UP000325315"/>
    </source>
</evidence>
<dbReference type="PANTHER" id="PTHR48200">
    <property type="entry name" value="PROTEIN, PUTATIVE-RELATED"/>
    <property type="match status" value="1"/>
</dbReference>
<dbReference type="OrthoDB" id="989156at2759"/>
<evidence type="ECO:0000313" key="2">
    <source>
        <dbReference type="EMBL" id="KAA3480111.1"/>
    </source>
</evidence>
<proteinExistence type="predicted"/>
<organism evidence="2 3">
    <name type="scientific">Gossypium australe</name>
    <dbReference type="NCBI Taxonomy" id="47621"/>
    <lineage>
        <taxon>Eukaryota</taxon>
        <taxon>Viridiplantae</taxon>
        <taxon>Streptophyta</taxon>
        <taxon>Embryophyta</taxon>
        <taxon>Tracheophyta</taxon>
        <taxon>Spermatophyta</taxon>
        <taxon>Magnoliopsida</taxon>
        <taxon>eudicotyledons</taxon>
        <taxon>Gunneridae</taxon>
        <taxon>Pentapetalae</taxon>
        <taxon>rosids</taxon>
        <taxon>malvids</taxon>
        <taxon>Malvales</taxon>
        <taxon>Malvaceae</taxon>
        <taxon>Malvoideae</taxon>
        <taxon>Gossypium</taxon>
    </lineage>
</organism>
<dbReference type="PANTHER" id="PTHR48200:SF1">
    <property type="entry name" value="AMINOTRANSFERASE-LIKE PLANT MOBILE DOMAIN-CONTAINING PROTEIN"/>
    <property type="match status" value="1"/>
</dbReference>
<sequence>MYSWVNLRDLILKPPDLRKKVDIFALSIYGLVIFPKALRHIDKAVTDLFDRLDKRVTPIPTILAETFRYLSLCRRAVKLLLVWLHGYFWKVDKVSYRVFSESYSPLKEEVAMQRKDDILEERWMAILQNLKEEDIGWRAFWMVPDEILYRCGNFDCYKLRQFIQETYGLAQCDFSYKVKNYKKRVREIYDAWKKTRQIKRLAVGSMTTPEYNEWFRKRINDNIPGPSLEGSRSMEEYLQVVSQS</sequence>
<keyword evidence="3" id="KW-1185">Reference proteome</keyword>
<dbReference type="Proteomes" id="UP000325315">
    <property type="component" value="Unassembled WGS sequence"/>
</dbReference>
<feature type="domain" description="DUF7745" evidence="1">
    <location>
        <begin position="20"/>
        <end position="155"/>
    </location>
</feature>
<dbReference type="InterPro" id="IPR056647">
    <property type="entry name" value="DUF7745"/>
</dbReference>
<protein>
    <submittedName>
        <fullName evidence="2">Coiled-coil domain-containing protein 102A-like protein</fullName>
    </submittedName>
</protein>
<accession>A0A5B6WE74</accession>
<dbReference type="AlphaFoldDB" id="A0A5B6WE74"/>
<name>A0A5B6WE74_9ROSI</name>
<comment type="caution">
    <text evidence="2">The sequence shown here is derived from an EMBL/GenBank/DDBJ whole genome shotgun (WGS) entry which is preliminary data.</text>
</comment>
<reference evidence="3" key="1">
    <citation type="journal article" date="2019" name="Plant Biotechnol. J.">
        <title>Genome sequencing of the Australian wild diploid species Gossypium australe highlights disease resistance and delayed gland morphogenesis.</title>
        <authorList>
            <person name="Cai Y."/>
            <person name="Cai X."/>
            <person name="Wang Q."/>
            <person name="Wang P."/>
            <person name="Zhang Y."/>
            <person name="Cai C."/>
            <person name="Xu Y."/>
            <person name="Wang K."/>
            <person name="Zhou Z."/>
            <person name="Wang C."/>
            <person name="Geng S."/>
            <person name="Li B."/>
            <person name="Dong Q."/>
            <person name="Hou Y."/>
            <person name="Wang H."/>
            <person name="Ai P."/>
            <person name="Liu Z."/>
            <person name="Yi F."/>
            <person name="Sun M."/>
            <person name="An G."/>
            <person name="Cheng J."/>
            <person name="Zhang Y."/>
            <person name="Shi Q."/>
            <person name="Xie Y."/>
            <person name="Shi X."/>
            <person name="Chang Y."/>
            <person name="Huang F."/>
            <person name="Chen Y."/>
            <person name="Hong S."/>
            <person name="Mi L."/>
            <person name="Sun Q."/>
            <person name="Zhang L."/>
            <person name="Zhou B."/>
            <person name="Peng R."/>
            <person name="Zhang X."/>
            <person name="Liu F."/>
        </authorList>
    </citation>
    <scope>NUCLEOTIDE SEQUENCE [LARGE SCALE GENOMIC DNA]</scope>
    <source>
        <strain evidence="3">cv. PA1801</strain>
    </source>
</reference>
<dbReference type="EMBL" id="SMMG02000003">
    <property type="protein sequence ID" value="KAA3480111.1"/>
    <property type="molecule type" value="Genomic_DNA"/>
</dbReference>
<dbReference type="Pfam" id="PF24924">
    <property type="entry name" value="DUF7745"/>
    <property type="match status" value="1"/>
</dbReference>
<evidence type="ECO:0000259" key="1">
    <source>
        <dbReference type="Pfam" id="PF24924"/>
    </source>
</evidence>
<gene>
    <name evidence="2" type="ORF">EPI10_020570</name>
</gene>